<dbReference type="Gene3D" id="2.10.80.10">
    <property type="entry name" value="Lipase, subunit A"/>
    <property type="match status" value="1"/>
</dbReference>
<feature type="chain" id="PRO_5003981357" evidence="2">
    <location>
        <begin position="24"/>
        <end position="158"/>
    </location>
</feature>
<sequence length="158" mass="16527">MAVFYVMVSAIALYSCLNSAAMGEETVTGKAQVDHSCDGNEDCEQGLCCYRPDPQSGTVCGTLGTKGAQCSNITLKEYEATSAQPSCRDDDEAAGTAATTETSHSPPYDGGCPCAQDLVCEFDTVEKRSGAEQADAEGLQSSVKLGTCKDAKEQIQLS</sequence>
<evidence type="ECO:0000313" key="3">
    <source>
        <dbReference type="EMBL" id="JAA60731.1"/>
    </source>
</evidence>
<dbReference type="EMBL" id="GACK01004303">
    <property type="protein sequence ID" value="JAA60731.1"/>
    <property type="molecule type" value="mRNA"/>
</dbReference>
<evidence type="ECO:0000256" key="1">
    <source>
        <dbReference type="SAM" id="MobiDB-lite"/>
    </source>
</evidence>
<feature type="region of interest" description="Disordered" evidence="1">
    <location>
        <begin position="81"/>
        <end position="109"/>
    </location>
</feature>
<accession>L7M8V4</accession>
<name>L7M8V4_RHIPC</name>
<protein>
    <submittedName>
        <fullName evidence="3">Putative secreted peptide</fullName>
    </submittedName>
</protein>
<organism evidence="3">
    <name type="scientific">Rhipicephalus pulchellus</name>
    <name type="common">Yellow backed tick</name>
    <name type="synonym">Dermacentor pulchellus</name>
    <dbReference type="NCBI Taxonomy" id="72859"/>
    <lineage>
        <taxon>Eukaryota</taxon>
        <taxon>Metazoa</taxon>
        <taxon>Ecdysozoa</taxon>
        <taxon>Arthropoda</taxon>
        <taxon>Chelicerata</taxon>
        <taxon>Arachnida</taxon>
        <taxon>Acari</taxon>
        <taxon>Parasitiformes</taxon>
        <taxon>Ixodida</taxon>
        <taxon>Ixodoidea</taxon>
        <taxon>Ixodidae</taxon>
        <taxon>Rhipicephalinae</taxon>
        <taxon>Rhipicephalus</taxon>
        <taxon>Rhipicephalus</taxon>
    </lineage>
</organism>
<feature type="signal peptide" evidence="2">
    <location>
        <begin position="1"/>
        <end position="23"/>
    </location>
</feature>
<reference evidence="3" key="1">
    <citation type="submission" date="2012-11" db="EMBL/GenBank/DDBJ databases">
        <authorList>
            <person name="Lucero-Rivera Y.E."/>
            <person name="Tovar-Ramirez D."/>
        </authorList>
    </citation>
    <scope>NUCLEOTIDE SEQUENCE</scope>
    <source>
        <tissue evidence="3">Salivary gland</tissue>
    </source>
</reference>
<dbReference type="AlphaFoldDB" id="L7M8V4"/>
<evidence type="ECO:0000256" key="2">
    <source>
        <dbReference type="SAM" id="SignalP"/>
    </source>
</evidence>
<keyword evidence="2" id="KW-0732">Signal</keyword>
<proteinExistence type="evidence at transcript level"/>
<reference evidence="3" key="2">
    <citation type="journal article" date="2015" name="J. Proteomics">
        <title>Sexual differences in the sialomes of the zebra tick, Rhipicephalus pulchellus.</title>
        <authorList>
            <person name="Tan A.W."/>
            <person name="Francischetti I.M."/>
            <person name="Slovak M."/>
            <person name="Kini R.M."/>
            <person name="Ribeiro J.M."/>
        </authorList>
    </citation>
    <scope>NUCLEOTIDE SEQUENCE</scope>
    <source>
        <tissue evidence="3">Salivary gland</tissue>
    </source>
</reference>